<accession>A0A645FFJ7</accession>
<proteinExistence type="predicted"/>
<dbReference type="AlphaFoldDB" id="A0A645FFJ7"/>
<organism evidence="1">
    <name type="scientific">bioreactor metagenome</name>
    <dbReference type="NCBI Taxonomy" id="1076179"/>
    <lineage>
        <taxon>unclassified sequences</taxon>
        <taxon>metagenomes</taxon>
        <taxon>ecological metagenomes</taxon>
    </lineage>
</organism>
<gene>
    <name evidence="1" type="ORF">SDC9_159431</name>
</gene>
<name>A0A645FFJ7_9ZZZZ</name>
<comment type="caution">
    <text evidence="1">The sequence shown here is derived from an EMBL/GenBank/DDBJ whole genome shotgun (WGS) entry which is preliminary data.</text>
</comment>
<sequence>MVNVVYCAVNNFFHAGEIGNISIYKNGVSTVKDNIQVPHFQVNGVIGIKVIDNNDLMTIFCKAFCDVRPYKTCTACNYNFRH</sequence>
<evidence type="ECO:0000313" key="1">
    <source>
        <dbReference type="EMBL" id="MPN12119.1"/>
    </source>
</evidence>
<protein>
    <submittedName>
        <fullName evidence="1">Uncharacterized protein</fullName>
    </submittedName>
</protein>
<dbReference type="EMBL" id="VSSQ01058409">
    <property type="protein sequence ID" value="MPN12119.1"/>
    <property type="molecule type" value="Genomic_DNA"/>
</dbReference>
<reference evidence="1" key="1">
    <citation type="submission" date="2019-08" db="EMBL/GenBank/DDBJ databases">
        <authorList>
            <person name="Kucharzyk K."/>
            <person name="Murdoch R.W."/>
            <person name="Higgins S."/>
            <person name="Loffler F."/>
        </authorList>
    </citation>
    <scope>NUCLEOTIDE SEQUENCE</scope>
</reference>